<keyword evidence="2" id="KW-1185">Reference proteome</keyword>
<proteinExistence type="predicted"/>
<protein>
    <submittedName>
        <fullName evidence="1">Uncharacterized protein</fullName>
    </submittedName>
</protein>
<sequence length="241" mass="26752">MKKSNMLLGVAAVFFLTCLLAFNFALKAEYESGAYKDRFKDYISLNYQGFEAVKVNGATSISVDITSGPYGVRVHKDAPAYLRFRVEKDTLVVEVDQKNEEVRFQGEVLISLPRLTCLTTSSNHTLAGKPESRVYSKYYYNEVEVKGFRQDSLQLVLDHASAVNLANNHLNTLNVVAGATPGSSPKLSLWKSNTIQKASFDMRNRSNLVLSHVVIPSVRYHFSDSAQAELSGASLQLMGEK</sequence>
<accession>A0A839GGV9</accession>
<dbReference type="Proteomes" id="UP000563094">
    <property type="component" value="Unassembled WGS sequence"/>
</dbReference>
<comment type="caution">
    <text evidence="1">The sequence shown here is derived from an EMBL/GenBank/DDBJ whole genome shotgun (WGS) entry which is preliminary data.</text>
</comment>
<dbReference type="RefSeq" id="WP_182513228.1">
    <property type="nucleotide sequence ID" value="NZ_JACJIQ010000009.1"/>
</dbReference>
<evidence type="ECO:0000313" key="2">
    <source>
        <dbReference type="Proteomes" id="UP000563094"/>
    </source>
</evidence>
<organism evidence="1 2">
    <name type="scientific">Rufibacter quisquiliarum</name>
    <dbReference type="NCBI Taxonomy" id="1549639"/>
    <lineage>
        <taxon>Bacteria</taxon>
        <taxon>Pseudomonadati</taxon>
        <taxon>Bacteroidota</taxon>
        <taxon>Cytophagia</taxon>
        <taxon>Cytophagales</taxon>
        <taxon>Hymenobacteraceae</taxon>
        <taxon>Rufibacter</taxon>
    </lineage>
</organism>
<dbReference type="Gene3D" id="2.160.20.120">
    <property type="match status" value="1"/>
</dbReference>
<gene>
    <name evidence="1" type="ORF">FHS90_002519</name>
</gene>
<dbReference type="EMBL" id="JACJIQ010000009">
    <property type="protein sequence ID" value="MBA9077800.1"/>
    <property type="molecule type" value="Genomic_DNA"/>
</dbReference>
<reference evidence="1 2" key="1">
    <citation type="submission" date="2020-08" db="EMBL/GenBank/DDBJ databases">
        <title>Genomic Encyclopedia of Type Strains, Phase IV (KMG-IV): sequencing the most valuable type-strain genomes for metagenomic binning, comparative biology and taxonomic classification.</title>
        <authorList>
            <person name="Goeker M."/>
        </authorList>
    </citation>
    <scope>NUCLEOTIDE SEQUENCE [LARGE SCALE GENOMIC DNA]</scope>
    <source>
        <strain evidence="1 2">DSM 29854</strain>
    </source>
</reference>
<name>A0A839GGV9_9BACT</name>
<dbReference type="AlphaFoldDB" id="A0A839GGV9"/>
<evidence type="ECO:0000313" key="1">
    <source>
        <dbReference type="EMBL" id="MBA9077800.1"/>
    </source>
</evidence>